<sequence>MNKLNVQFADTSEIVVVSVFAGLQDPGDHPNQGEVSEDDPRYLEFITLKVDSVITDPVEKLKAFLADNPDVAEILK</sequence>
<organism evidence="1 2">
    <name type="scientific">Pseudomonas brassicacearum</name>
    <dbReference type="NCBI Taxonomy" id="930166"/>
    <lineage>
        <taxon>Bacteria</taxon>
        <taxon>Pseudomonadati</taxon>
        <taxon>Pseudomonadota</taxon>
        <taxon>Gammaproteobacteria</taxon>
        <taxon>Pseudomonadales</taxon>
        <taxon>Pseudomonadaceae</taxon>
        <taxon>Pseudomonas</taxon>
    </lineage>
</organism>
<protein>
    <submittedName>
        <fullName evidence="1">Uncharacterized protein</fullName>
    </submittedName>
</protein>
<comment type="caution">
    <text evidence="1">The sequence shown here is derived from an EMBL/GenBank/DDBJ whole genome shotgun (WGS) entry which is preliminary data.</text>
</comment>
<dbReference type="AlphaFoldDB" id="A0A423JPI6"/>
<evidence type="ECO:0000313" key="2">
    <source>
        <dbReference type="Proteomes" id="UP000286351"/>
    </source>
</evidence>
<proteinExistence type="predicted"/>
<gene>
    <name evidence="1" type="ORF">BK664_11575</name>
</gene>
<dbReference type="EMBL" id="MOBO01000009">
    <property type="protein sequence ID" value="RON39589.1"/>
    <property type="molecule type" value="Genomic_DNA"/>
</dbReference>
<evidence type="ECO:0000313" key="1">
    <source>
        <dbReference type="EMBL" id="RON39589.1"/>
    </source>
</evidence>
<dbReference type="Proteomes" id="UP000286351">
    <property type="component" value="Unassembled WGS sequence"/>
</dbReference>
<reference evidence="1 2" key="1">
    <citation type="submission" date="2016-10" db="EMBL/GenBank/DDBJ databases">
        <title>Comparative genome analysis of multiple Pseudomonas spp. focuses on biocontrol and plant growth promoting traits.</title>
        <authorList>
            <person name="Tao X.-Y."/>
            <person name="Taylor C.G."/>
        </authorList>
    </citation>
    <scope>NUCLEOTIDE SEQUENCE [LARGE SCALE GENOMIC DNA]</scope>
    <source>
        <strain evidence="1 2">38D4</strain>
    </source>
</reference>
<accession>A0A423JPI6</accession>
<dbReference type="RefSeq" id="WP_123365844.1">
    <property type="nucleotide sequence ID" value="NZ_MOBO01000009.1"/>
</dbReference>
<name>A0A423JPI6_9PSED</name>